<evidence type="ECO:0000313" key="10">
    <source>
        <dbReference type="Proteomes" id="UP000529446"/>
    </source>
</evidence>
<dbReference type="Proteomes" id="UP000547643">
    <property type="component" value="Unassembled WGS sequence"/>
</dbReference>
<name>A0A7X1CJ07_9LIST</name>
<dbReference type="Gene3D" id="2.60.40.1240">
    <property type="match status" value="1"/>
</dbReference>
<dbReference type="InterPro" id="IPR029050">
    <property type="entry name" value="Immunoprotect_excell_Ig-like"/>
</dbReference>
<proteinExistence type="predicted"/>
<dbReference type="AlphaFoldDB" id="A0A7X1CJ07"/>
<dbReference type="EMBL" id="JAARRU010000003">
    <property type="protein sequence ID" value="MBC1566200.1"/>
    <property type="molecule type" value="Genomic_DNA"/>
</dbReference>
<evidence type="ECO:0000313" key="13">
    <source>
        <dbReference type="Proteomes" id="UP000543379"/>
    </source>
</evidence>
<evidence type="ECO:0000313" key="11">
    <source>
        <dbReference type="Proteomes" id="UP000532866"/>
    </source>
</evidence>
<evidence type="ECO:0000313" key="14">
    <source>
        <dbReference type="Proteomes" id="UP000547643"/>
    </source>
</evidence>
<feature type="domain" description="DUF4352" evidence="3">
    <location>
        <begin position="36"/>
        <end position="140"/>
    </location>
</feature>
<dbReference type="EMBL" id="JAARRW010000003">
    <property type="protein sequence ID" value="MBC1562392.1"/>
    <property type="molecule type" value="Genomic_DNA"/>
</dbReference>
<accession>A0A7X1CJ07</accession>
<reference evidence="10 11" key="1">
    <citation type="submission" date="2020-03" db="EMBL/GenBank/DDBJ databases">
        <title>Soil Listeria distribution.</title>
        <authorList>
            <person name="Liao J."/>
            <person name="Wiedmann M."/>
        </authorList>
    </citation>
    <scope>NUCLEOTIDE SEQUENCE [LARGE SCALE GENOMIC DNA]</scope>
    <source>
        <strain evidence="9 10">FSL L7-0360</strain>
        <strain evidence="8 14">FSL L7-1017</strain>
        <strain evidence="6 12">FSL L7-1387</strain>
        <strain evidence="7 15">FSL L7-1427</strain>
        <strain evidence="4 13">FSL L7-1816</strain>
        <strain evidence="5 11">FSL L7-1833</strain>
    </source>
</reference>
<dbReference type="Proteomes" id="UP000586951">
    <property type="component" value="Unassembled WGS sequence"/>
</dbReference>
<dbReference type="Proteomes" id="UP000532866">
    <property type="component" value="Unassembled WGS sequence"/>
</dbReference>
<evidence type="ECO:0000313" key="12">
    <source>
        <dbReference type="Proteomes" id="UP000541955"/>
    </source>
</evidence>
<dbReference type="Pfam" id="PF11611">
    <property type="entry name" value="DUF4352"/>
    <property type="match status" value="1"/>
</dbReference>
<evidence type="ECO:0000313" key="8">
    <source>
        <dbReference type="EMBL" id="MBC1779562.1"/>
    </source>
</evidence>
<dbReference type="EMBL" id="JAAROL010000003">
    <property type="protein sequence ID" value="MBC1332096.1"/>
    <property type="molecule type" value="Genomic_DNA"/>
</dbReference>
<dbReference type="EMBL" id="JAAROV010000003">
    <property type="protein sequence ID" value="MBC1317205.1"/>
    <property type="molecule type" value="Genomic_DNA"/>
</dbReference>
<evidence type="ECO:0000256" key="1">
    <source>
        <dbReference type="ARBA" id="ARBA00022729"/>
    </source>
</evidence>
<dbReference type="Proteomes" id="UP000541955">
    <property type="component" value="Unassembled WGS sequence"/>
</dbReference>
<gene>
    <name evidence="5" type="ORF">HB759_09120</name>
    <name evidence="4" type="ORF">HB811_10495</name>
    <name evidence="6" type="ORF">HB902_09940</name>
    <name evidence="7" type="ORF">HB907_12350</name>
    <name evidence="8" type="ORF">HCA46_12000</name>
    <name evidence="9" type="ORF">HCB06_00520</name>
</gene>
<comment type="caution">
    <text evidence="8">The sequence shown here is derived from an EMBL/GenBank/DDBJ whole genome shotgun (WGS) entry which is preliminary data.</text>
</comment>
<organism evidence="8 14">
    <name type="scientific">Listeria booriae</name>
    <dbReference type="NCBI Taxonomy" id="1552123"/>
    <lineage>
        <taxon>Bacteria</taxon>
        <taxon>Bacillati</taxon>
        <taxon>Bacillota</taxon>
        <taxon>Bacilli</taxon>
        <taxon>Bacillales</taxon>
        <taxon>Listeriaceae</taxon>
        <taxon>Listeria</taxon>
    </lineage>
</organism>
<keyword evidence="1 2" id="KW-0732">Signal</keyword>
<dbReference type="Proteomes" id="UP000543379">
    <property type="component" value="Unassembled WGS sequence"/>
</dbReference>
<feature type="chain" id="PRO_5044441296" evidence="2">
    <location>
        <begin position="22"/>
        <end position="155"/>
    </location>
</feature>
<evidence type="ECO:0000313" key="7">
    <source>
        <dbReference type="EMBL" id="MBC1566200.1"/>
    </source>
</evidence>
<evidence type="ECO:0000313" key="5">
    <source>
        <dbReference type="EMBL" id="MBC1332096.1"/>
    </source>
</evidence>
<evidence type="ECO:0000256" key="2">
    <source>
        <dbReference type="SAM" id="SignalP"/>
    </source>
</evidence>
<dbReference type="RefSeq" id="WP_185362155.1">
    <property type="nucleotide sequence ID" value="NZ_JAARMW010000003.1"/>
</dbReference>
<dbReference type="PROSITE" id="PS51257">
    <property type="entry name" value="PROKAR_LIPOPROTEIN"/>
    <property type="match status" value="1"/>
</dbReference>
<dbReference type="EMBL" id="JAARXI010000001">
    <property type="protein sequence ID" value="MBC2115095.1"/>
    <property type="molecule type" value="Genomic_DNA"/>
</dbReference>
<dbReference type="InterPro" id="IPR029051">
    <property type="entry name" value="DUF4352"/>
</dbReference>
<dbReference type="Proteomes" id="UP000529446">
    <property type="component" value="Unassembled WGS sequence"/>
</dbReference>
<evidence type="ECO:0000313" key="4">
    <source>
        <dbReference type="EMBL" id="MBC1317205.1"/>
    </source>
</evidence>
<evidence type="ECO:0000313" key="6">
    <source>
        <dbReference type="EMBL" id="MBC1562392.1"/>
    </source>
</evidence>
<evidence type="ECO:0000259" key="3">
    <source>
        <dbReference type="Pfam" id="PF11611"/>
    </source>
</evidence>
<dbReference type="EMBL" id="JAARUV010000004">
    <property type="protein sequence ID" value="MBC1779562.1"/>
    <property type="molecule type" value="Genomic_DNA"/>
</dbReference>
<sequence length="155" mass="16683">MKKISLLLSAVALTIGLVACGTPDTSSNTIEKPKNEIGKTVETADLDIQVVSTKSGYAESDDKDKKMFIVDMKIKNTSKEESGAGAADFEVKADNGKTYKVYGLEAKNFGTAIAAGKTIEGKGYYEIPEATKKVTFYYAPTGKKQAQWQLTVPAK</sequence>
<feature type="signal peptide" evidence="2">
    <location>
        <begin position="1"/>
        <end position="21"/>
    </location>
</feature>
<evidence type="ECO:0000313" key="15">
    <source>
        <dbReference type="Proteomes" id="UP000586951"/>
    </source>
</evidence>
<protein>
    <submittedName>
        <fullName evidence="8">DUF4352 domain-containing protein</fullName>
    </submittedName>
</protein>
<evidence type="ECO:0000313" key="9">
    <source>
        <dbReference type="EMBL" id="MBC2115095.1"/>
    </source>
</evidence>